<evidence type="ECO:0000256" key="1">
    <source>
        <dbReference type="SAM" id="MobiDB-lite"/>
    </source>
</evidence>
<evidence type="ECO:0000313" key="3">
    <source>
        <dbReference type="EMBL" id="KAK8029251.1"/>
    </source>
</evidence>
<organism evidence="3 4">
    <name type="scientific">Apiospora marii</name>
    <dbReference type="NCBI Taxonomy" id="335849"/>
    <lineage>
        <taxon>Eukaryota</taxon>
        <taxon>Fungi</taxon>
        <taxon>Dikarya</taxon>
        <taxon>Ascomycota</taxon>
        <taxon>Pezizomycotina</taxon>
        <taxon>Sordariomycetes</taxon>
        <taxon>Xylariomycetidae</taxon>
        <taxon>Amphisphaeriales</taxon>
        <taxon>Apiosporaceae</taxon>
        <taxon>Apiospora</taxon>
    </lineage>
</organism>
<name>A0ABR1SBY8_9PEZI</name>
<evidence type="ECO:0000256" key="2">
    <source>
        <dbReference type="SAM" id="SignalP"/>
    </source>
</evidence>
<protein>
    <submittedName>
        <fullName evidence="3">Uncharacterized protein</fullName>
    </submittedName>
</protein>
<gene>
    <name evidence="3" type="ORF">PG991_006307</name>
</gene>
<sequence length="564" mass="57827">MSSLLLPLFVGAVAALPGNILGRPVLSRRGNPYNPTCAVDACANGVIAVALATPSVALDDCSAFLQQLSPVTSTSTSTSFVTANPPPVTVTVTQTLPTTFVSNVLTTDTATTTEKVTDYEVSISYITYLEGNIVEVDTTTTTTEVQTQTVTSTYTPTPTVVTVVPRGARRDVLKAPKPKRGACRHHPESTTPSSASITASASSSDSTSSIEASSTSSSDSAPSSQSQSITSDPSSSTSVSTSGDLTSSTSSSASSDSASLSASSITSSDPASSSTSTLSSAPWFPTFCADAAQYSSACACAYVTTAGPAATVNTIVKVTETVLSTDTVFATAYSSITQTSTITAFTMTTAETTVATVTETYEEGVVKEFTDYDYETETSTVASTTTTTVVVTAAASPTVCTQPQPTFHIQIASGTREGQFLYGGADWDGEWFPTLSLRATSGATAVFTIGYGGILRADSEGGPQVFYDATNSLAGRVVYSTFSMLYPVPQIASAPPLPLYASAGAGPGCPAATGRLYPTAGKNGAYDTWVLCDDRLILSVGGSAGDLCNGGRPETVVLNYIAVV</sequence>
<keyword evidence="4" id="KW-1185">Reference proteome</keyword>
<dbReference type="Proteomes" id="UP001396898">
    <property type="component" value="Unassembled WGS sequence"/>
</dbReference>
<reference evidence="3 4" key="1">
    <citation type="submission" date="2023-01" db="EMBL/GenBank/DDBJ databases">
        <title>Analysis of 21 Apiospora genomes using comparative genomics revels a genus with tremendous synthesis potential of carbohydrate active enzymes and secondary metabolites.</title>
        <authorList>
            <person name="Sorensen T."/>
        </authorList>
    </citation>
    <scope>NUCLEOTIDE SEQUENCE [LARGE SCALE GENOMIC DNA]</scope>
    <source>
        <strain evidence="3 4">CBS 20057</strain>
    </source>
</reference>
<feature type="region of interest" description="Disordered" evidence="1">
    <location>
        <begin position="165"/>
        <end position="273"/>
    </location>
</feature>
<comment type="caution">
    <text evidence="3">The sequence shown here is derived from an EMBL/GenBank/DDBJ whole genome shotgun (WGS) entry which is preliminary data.</text>
</comment>
<dbReference type="EMBL" id="JAQQWI010000007">
    <property type="protein sequence ID" value="KAK8029251.1"/>
    <property type="molecule type" value="Genomic_DNA"/>
</dbReference>
<keyword evidence="2" id="KW-0732">Signal</keyword>
<feature type="compositionally biased region" description="Low complexity" evidence="1">
    <location>
        <begin position="189"/>
        <end position="273"/>
    </location>
</feature>
<feature type="signal peptide" evidence="2">
    <location>
        <begin position="1"/>
        <end position="15"/>
    </location>
</feature>
<feature type="chain" id="PRO_5045758069" evidence="2">
    <location>
        <begin position="16"/>
        <end position="564"/>
    </location>
</feature>
<proteinExistence type="predicted"/>
<evidence type="ECO:0000313" key="4">
    <source>
        <dbReference type="Proteomes" id="UP001396898"/>
    </source>
</evidence>
<accession>A0ABR1SBY8</accession>